<dbReference type="EMBL" id="JABSTQ010010392">
    <property type="protein sequence ID" value="KAG0421291.1"/>
    <property type="molecule type" value="Genomic_DNA"/>
</dbReference>
<dbReference type="Proteomes" id="UP000805193">
    <property type="component" value="Unassembled WGS sequence"/>
</dbReference>
<evidence type="ECO:0000313" key="2">
    <source>
        <dbReference type="Proteomes" id="UP000805193"/>
    </source>
</evidence>
<evidence type="ECO:0000313" key="1">
    <source>
        <dbReference type="EMBL" id="KAG0421291.1"/>
    </source>
</evidence>
<name>A0AC60PK91_IXOPE</name>
<protein>
    <submittedName>
        <fullName evidence="1">Uncharacterized protein</fullName>
    </submittedName>
</protein>
<organism evidence="1 2">
    <name type="scientific">Ixodes persulcatus</name>
    <name type="common">Taiga tick</name>
    <dbReference type="NCBI Taxonomy" id="34615"/>
    <lineage>
        <taxon>Eukaryota</taxon>
        <taxon>Metazoa</taxon>
        <taxon>Ecdysozoa</taxon>
        <taxon>Arthropoda</taxon>
        <taxon>Chelicerata</taxon>
        <taxon>Arachnida</taxon>
        <taxon>Acari</taxon>
        <taxon>Parasitiformes</taxon>
        <taxon>Ixodida</taxon>
        <taxon>Ixodoidea</taxon>
        <taxon>Ixodidae</taxon>
        <taxon>Ixodinae</taxon>
        <taxon>Ixodes</taxon>
    </lineage>
</organism>
<accession>A0AC60PK91</accession>
<gene>
    <name evidence="1" type="ORF">HPB47_002817</name>
</gene>
<sequence length="361" mass="39874">MQCRQLLGLLRKFRAHSQQGLPPNGLLTLYKGLIKSKFLYSLPLANIRGPQRDQLERFHRVALRLCLGLPSNSPNIPTLVEAREQPLFLKGEESSKRHLIRIHVALSTDSLLMNLHSRSSSHFGRIAAEFTNEIGDPGPRFPIRPPHSTQPPLNVQGSLPDVRARKGLHPVVARTAVAVALEEKYASSLEIYTDGSVDKSAGTATAAYVIPSIGKEHALLTTSDPFMKRDFLLPEISGVGTQTHLQREAHPPSQADASLLHRLRTGSAFTRLALHRYGRAGRVDSPECTVCGDPEDITHILLICPEYDAARKVLFVTVLNAGGQTATTTCLLFPTGSRRQAWSIFRAMLEFLHQTELGERL</sequence>
<keyword evidence="2" id="KW-1185">Reference proteome</keyword>
<reference evidence="1 2" key="1">
    <citation type="journal article" date="2020" name="Cell">
        <title>Large-Scale Comparative Analyses of Tick Genomes Elucidate Their Genetic Diversity and Vector Capacities.</title>
        <authorList>
            <consortium name="Tick Genome and Microbiome Consortium (TIGMIC)"/>
            <person name="Jia N."/>
            <person name="Wang J."/>
            <person name="Shi W."/>
            <person name="Du L."/>
            <person name="Sun Y."/>
            <person name="Zhan W."/>
            <person name="Jiang J.F."/>
            <person name="Wang Q."/>
            <person name="Zhang B."/>
            <person name="Ji P."/>
            <person name="Bell-Sakyi L."/>
            <person name="Cui X.M."/>
            <person name="Yuan T.T."/>
            <person name="Jiang B.G."/>
            <person name="Yang W.F."/>
            <person name="Lam T.T."/>
            <person name="Chang Q.C."/>
            <person name="Ding S.J."/>
            <person name="Wang X.J."/>
            <person name="Zhu J.G."/>
            <person name="Ruan X.D."/>
            <person name="Zhao L."/>
            <person name="Wei J.T."/>
            <person name="Ye R.Z."/>
            <person name="Que T.C."/>
            <person name="Du C.H."/>
            <person name="Zhou Y.H."/>
            <person name="Cheng J.X."/>
            <person name="Dai P.F."/>
            <person name="Guo W.B."/>
            <person name="Han X.H."/>
            <person name="Huang E.J."/>
            <person name="Li L.F."/>
            <person name="Wei W."/>
            <person name="Gao Y.C."/>
            <person name="Liu J.Z."/>
            <person name="Shao H.Z."/>
            <person name="Wang X."/>
            <person name="Wang C.C."/>
            <person name="Yang T.C."/>
            <person name="Huo Q.B."/>
            <person name="Li W."/>
            <person name="Chen H.Y."/>
            <person name="Chen S.E."/>
            <person name="Zhou L.G."/>
            <person name="Ni X.B."/>
            <person name="Tian J.H."/>
            <person name="Sheng Y."/>
            <person name="Liu T."/>
            <person name="Pan Y.S."/>
            <person name="Xia L.Y."/>
            <person name="Li J."/>
            <person name="Zhao F."/>
            <person name="Cao W.C."/>
        </authorList>
    </citation>
    <scope>NUCLEOTIDE SEQUENCE [LARGE SCALE GENOMIC DNA]</scope>
    <source>
        <strain evidence="1">Iper-2018</strain>
    </source>
</reference>
<proteinExistence type="predicted"/>
<comment type="caution">
    <text evidence="1">The sequence shown here is derived from an EMBL/GenBank/DDBJ whole genome shotgun (WGS) entry which is preliminary data.</text>
</comment>